<proteinExistence type="predicted"/>
<evidence type="ECO:0000313" key="1">
    <source>
        <dbReference type="EMBL" id="GEO86974.1"/>
    </source>
</evidence>
<sequence>MGWPLSGDEPVFCKVAAERVDNLCSLAHQQVSCSKHNAAGLGILAFNRYKPHRRALRGLANCFRIGHVTFLSLD</sequence>
<dbReference type="AlphaFoldDB" id="A0A512HNF0"/>
<dbReference type="Proteomes" id="UP000321717">
    <property type="component" value="Unassembled WGS sequence"/>
</dbReference>
<protein>
    <submittedName>
        <fullName evidence="1">Uncharacterized protein</fullName>
    </submittedName>
</protein>
<gene>
    <name evidence="1" type="ORF">RNA01_39060</name>
</gene>
<evidence type="ECO:0000313" key="2">
    <source>
        <dbReference type="Proteomes" id="UP000321717"/>
    </source>
</evidence>
<dbReference type="EMBL" id="BJZP01000027">
    <property type="protein sequence ID" value="GEO86974.1"/>
    <property type="molecule type" value="Genomic_DNA"/>
</dbReference>
<accession>A0A512HNF0</accession>
<keyword evidence="2" id="KW-1185">Reference proteome</keyword>
<reference evidence="1 2" key="1">
    <citation type="submission" date="2019-07" db="EMBL/GenBank/DDBJ databases">
        <title>Whole genome shotgun sequence of Rhizobium naphthalenivorans NBRC 107585.</title>
        <authorList>
            <person name="Hosoyama A."/>
            <person name="Uohara A."/>
            <person name="Ohji S."/>
            <person name="Ichikawa N."/>
        </authorList>
    </citation>
    <scope>NUCLEOTIDE SEQUENCE [LARGE SCALE GENOMIC DNA]</scope>
    <source>
        <strain evidence="1 2">NBRC 107585</strain>
    </source>
</reference>
<name>A0A512HNF0_9HYPH</name>
<organism evidence="1 2">
    <name type="scientific">Ciceribacter naphthalenivorans</name>
    <dbReference type="NCBI Taxonomy" id="1118451"/>
    <lineage>
        <taxon>Bacteria</taxon>
        <taxon>Pseudomonadati</taxon>
        <taxon>Pseudomonadota</taxon>
        <taxon>Alphaproteobacteria</taxon>
        <taxon>Hyphomicrobiales</taxon>
        <taxon>Rhizobiaceae</taxon>
        <taxon>Ciceribacter</taxon>
    </lineage>
</organism>
<comment type="caution">
    <text evidence="1">The sequence shown here is derived from an EMBL/GenBank/DDBJ whole genome shotgun (WGS) entry which is preliminary data.</text>
</comment>